<reference evidence="4" key="1">
    <citation type="submission" date="2017-02" db="UniProtKB">
        <authorList>
            <consortium name="WormBaseParasite"/>
        </authorList>
    </citation>
    <scope>IDENTIFICATION</scope>
</reference>
<dbReference type="EMBL" id="UZAE01012405">
    <property type="protein sequence ID" value="VDO04997.1"/>
    <property type="molecule type" value="Genomic_DNA"/>
</dbReference>
<evidence type="ECO:0000313" key="4">
    <source>
        <dbReference type="WBParaSite" id="HNAJ_0000884801-mRNA-1"/>
    </source>
</evidence>
<dbReference type="AlphaFoldDB" id="A0A0R3TNA2"/>
<evidence type="ECO:0000256" key="1">
    <source>
        <dbReference type="SAM" id="MobiDB-lite"/>
    </source>
</evidence>
<evidence type="ECO:0000313" key="3">
    <source>
        <dbReference type="Proteomes" id="UP000278807"/>
    </source>
</evidence>
<dbReference type="WBParaSite" id="HNAJ_0000884801-mRNA-1">
    <property type="protein sequence ID" value="HNAJ_0000884801-mRNA-1"/>
    <property type="gene ID" value="HNAJ_0000884801"/>
</dbReference>
<sequence>MIITLRPLPFLTTSQILTSAQQRLHLSSATRLFFTSLSSSDGPLPRTIITSTAPQLSPVTGYDSLRMPWETGNSRSTLRFECPSLRDLRTSSFYPISPKLQLTTAFQPASRDQSSGKHTPEDFDHGLSQPNIRSTRTLNTDCCISRNIQQDARQWTKYCLAQPARSTTMHEVHNPTASHSSNPVSAVPTPVPPLPKTLLL</sequence>
<keyword evidence="3" id="KW-1185">Reference proteome</keyword>
<feature type="compositionally biased region" description="Pro residues" evidence="1">
    <location>
        <begin position="189"/>
        <end position="200"/>
    </location>
</feature>
<name>A0A0R3TNA2_RODNA</name>
<evidence type="ECO:0000313" key="2">
    <source>
        <dbReference type="EMBL" id="VDO04997.1"/>
    </source>
</evidence>
<feature type="compositionally biased region" description="Polar residues" evidence="1">
    <location>
        <begin position="174"/>
        <end position="184"/>
    </location>
</feature>
<protein>
    <submittedName>
        <fullName evidence="2 4">Uncharacterized protein</fullName>
    </submittedName>
</protein>
<feature type="compositionally biased region" description="Basic and acidic residues" evidence="1">
    <location>
        <begin position="114"/>
        <end position="125"/>
    </location>
</feature>
<feature type="region of interest" description="Disordered" evidence="1">
    <location>
        <begin position="170"/>
        <end position="200"/>
    </location>
</feature>
<reference evidence="2 3" key="2">
    <citation type="submission" date="2018-11" db="EMBL/GenBank/DDBJ databases">
        <authorList>
            <consortium name="Pathogen Informatics"/>
        </authorList>
    </citation>
    <scope>NUCLEOTIDE SEQUENCE [LARGE SCALE GENOMIC DNA]</scope>
</reference>
<organism evidence="4">
    <name type="scientific">Rodentolepis nana</name>
    <name type="common">Dwarf tapeworm</name>
    <name type="synonym">Hymenolepis nana</name>
    <dbReference type="NCBI Taxonomy" id="102285"/>
    <lineage>
        <taxon>Eukaryota</taxon>
        <taxon>Metazoa</taxon>
        <taxon>Spiralia</taxon>
        <taxon>Lophotrochozoa</taxon>
        <taxon>Platyhelminthes</taxon>
        <taxon>Cestoda</taxon>
        <taxon>Eucestoda</taxon>
        <taxon>Cyclophyllidea</taxon>
        <taxon>Hymenolepididae</taxon>
        <taxon>Rodentolepis</taxon>
    </lineage>
</organism>
<gene>
    <name evidence="2" type="ORF">HNAJ_LOCUS8844</name>
</gene>
<feature type="region of interest" description="Disordered" evidence="1">
    <location>
        <begin position="105"/>
        <end position="131"/>
    </location>
</feature>
<accession>A0A0R3TNA2</accession>
<dbReference type="Proteomes" id="UP000278807">
    <property type="component" value="Unassembled WGS sequence"/>
</dbReference>
<proteinExistence type="predicted"/>